<keyword evidence="3" id="KW-0813">Transport</keyword>
<sequence length="299" mass="32445">MPTPVRSEYQFWVTWASRASVATASVLIVAKLVAWFYSGSASMLASLTDSLMDAAASLINLMALRLAIQPADDNHRFGHGKAEPLATLAQAGFILGSSFLLVFHGVDRILKPAALSHSGIGIWVSVFAIVLTLGLLYVQRHAVKVTGSTAIAADALHYRSDLLLNLAVLIALVLASKGFWWADGVFSVLIALYIGYGAVTLGYEAVQLLLDREAEPEVRQQVEQLTLEDRRVLGLHDLRTRRSGHVLFVQLHIELESDISLRDAHDIADAVEQRIRAALPDSDVIVHQDPQSVVATAPG</sequence>
<evidence type="ECO:0000256" key="11">
    <source>
        <dbReference type="ARBA" id="ARBA00047695"/>
    </source>
</evidence>
<feature type="domain" description="Cation efflux protein transmembrane" evidence="16">
    <location>
        <begin position="19"/>
        <end position="210"/>
    </location>
</feature>
<evidence type="ECO:0000313" key="18">
    <source>
        <dbReference type="EMBL" id="SDJ90252.1"/>
    </source>
</evidence>
<evidence type="ECO:0000256" key="13">
    <source>
        <dbReference type="ARBA" id="ARBA00062926"/>
    </source>
</evidence>
<dbReference type="SUPFAM" id="SSF160240">
    <property type="entry name" value="Cation efflux protein cytoplasmic domain-like"/>
    <property type="match status" value="1"/>
</dbReference>
<dbReference type="PANTHER" id="PTHR43840">
    <property type="entry name" value="MITOCHONDRIAL METAL TRANSPORTER 1-RELATED"/>
    <property type="match status" value="1"/>
</dbReference>
<comment type="subunit">
    <text evidence="13">Homodimer. The subunits are held together in a parallel orientation through zinc binding at the interface of the cytoplasmic domains.</text>
</comment>
<evidence type="ECO:0000256" key="1">
    <source>
        <dbReference type="ARBA" id="ARBA00004651"/>
    </source>
</evidence>
<keyword evidence="7" id="KW-0864">Zinc transport</keyword>
<keyword evidence="8 15" id="KW-1133">Transmembrane helix</keyword>
<evidence type="ECO:0000256" key="4">
    <source>
        <dbReference type="ARBA" id="ARBA00022475"/>
    </source>
</evidence>
<keyword evidence="6 15" id="KW-0812">Transmembrane</keyword>
<dbReference type="Proteomes" id="UP000199527">
    <property type="component" value="Unassembled WGS sequence"/>
</dbReference>
<proteinExistence type="inferred from homology"/>
<accession>A0A1G8XI45</accession>
<evidence type="ECO:0000259" key="17">
    <source>
        <dbReference type="Pfam" id="PF16916"/>
    </source>
</evidence>
<feature type="domain" description="Cation efflux protein cytoplasmic" evidence="17">
    <location>
        <begin position="215"/>
        <end position="290"/>
    </location>
</feature>
<keyword evidence="5" id="KW-0410">Iron transport</keyword>
<dbReference type="InterPro" id="IPR027469">
    <property type="entry name" value="Cation_efflux_TMD_sf"/>
</dbReference>
<dbReference type="GO" id="GO:0015086">
    <property type="term" value="F:cadmium ion transmembrane transporter activity"/>
    <property type="evidence" value="ECO:0007669"/>
    <property type="project" value="TreeGrafter"/>
</dbReference>
<evidence type="ECO:0000256" key="12">
    <source>
        <dbReference type="ARBA" id="ARBA00050984"/>
    </source>
</evidence>
<feature type="transmembrane region" description="Helical" evidence="15">
    <location>
        <begin position="162"/>
        <end position="182"/>
    </location>
</feature>
<evidence type="ECO:0000256" key="10">
    <source>
        <dbReference type="ARBA" id="ARBA00035584"/>
    </source>
</evidence>
<dbReference type="FunFam" id="1.20.1510.10:FF:000001">
    <property type="entry name" value="Ferrous-iron efflux pump FieF"/>
    <property type="match status" value="1"/>
</dbReference>
<feature type="transmembrane region" description="Helical" evidence="15">
    <location>
        <begin position="118"/>
        <end position="138"/>
    </location>
</feature>
<comment type="catalytic activity">
    <reaction evidence="10">
        <text>Fe(2+)(in) + H(+)(out) = Fe(2+)(out) + H(+)(in)</text>
        <dbReference type="Rhea" id="RHEA:29439"/>
        <dbReference type="ChEBI" id="CHEBI:15378"/>
        <dbReference type="ChEBI" id="CHEBI:29033"/>
    </reaction>
</comment>
<protein>
    <recommendedName>
        <fullName evidence="14">Cation-efflux pump FieF</fullName>
    </recommendedName>
</protein>
<dbReference type="Pfam" id="PF16916">
    <property type="entry name" value="ZT_dimer"/>
    <property type="match status" value="1"/>
</dbReference>
<feature type="transmembrane region" description="Helical" evidence="15">
    <location>
        <begin position="12"/>
        <end position="37"/>
    </location>
</feature>
<dbReference type="InterPro" id="IPR002524">
    <property type="entry name" value="Cation_efflux"/>
</dbReference>
<keyword evidence="7" id="KW-0406">Ion transport</keyword>
<comment type="catalytic activity">
    <reaction evidence="11">
        <text>Zn(2+)(in) + H(+)(out) = Zn(2+)(out) + H(+)(in)</text>
        <dbReference type="Rhea" id="RHEA:28839"/>
        <dbReference type="ChEBI" id="CHEBI:15378"/>
        <dbReference type="ChEBI" id="CHEBI:29105"/>
    </reaction>
</comment>
<dbReference type="InterPro" id="IPR036837">
    <property type="entry name" value="Cation_efflux_CTD_sf"/>
</dbReference>
<evidence type="ECO:0000256" key="14">
    <source>
        <dbReference type="ARBA" id="ARBA00072262"/>
    </source>
</evidence>
<evidence type="ECO:0000256" key="5">
    <source>
        <dbReference type="ARBA" id="ARBA00022496"/>
    </source>
</evidence>
<evidence type="ECO:0000256" key="2">
    <source>
        <dbReference type="ARBA" id="ARBA00010212"/>
    </source>
</evidence>
<comment type="catalytic activity">
    <reaction evidence="12">
        <text>Cd(2+)(in) + H(+)(out) = Cd(2+)(out) + H(+)(in)</text>
        <dbReference type="Rhea" id="RHEA:28739"/>
        <dbReference type="ChEBI" id="CHEBI:15378"/>
        <dbReference type="ChEBI" id="CHEBI:48775"/>
    </reaction>
</comment>
<comment type="similarity">
    <text evidence="2">Belongs to the cation diffusion facilitator (CDF) transporter (TC 2.A.4) family. FieF subfamily.</text>
</comment>
<dbReference type="InterPro" id="IPR050291">
    <property type="entry name" value="CDF_Transporter"/>
</dbReference>
<dbReference type="GO" id="GO:0005886">
    <property type="term" value="C:plasma membrane"/>
    <property type="evidence" value="ECO:0007669"/>
    <property type="project" value="UniProtKB-SubCell"/>
</dbReference>
<keyword evidence="4" id="KW-1003">Cell membrane</keyword>
<evidence type="ECO:0000256" key="15">
    <source>
        <dbReference type="SAM" id="Phobius"/>
    </source>
</evidence>
<evidence type="ECO:0000256" key="9">
    <source>
        <dbReference type="ARBA" id="ARBA00023136"/>
    </source>
</evidence>
<dbReference type="SUPFAM" id="SSF161111">
    <property type="entry name" value="Cation efflux protein transmembrane domain-like"/>
    <property type="match status" value="1"/>
</dbReference>
<gene>
    <name evidence="18" type="ORF">SAMN04488540_11545</name>
</gene>
<dbReference type="OrthoDB" id="9806522at2"/>
<dbReference type="GO" id="GO:0006882">
    <property type="term" value="P:intracellular zinc ion homeostasis"/>
    <property type="evidence" value="ECO:0007669"/>
    <property type="project" value="TreeGrafter"/>
</dbReference>
<keyword evidence="5" id="KW-0408">Iron</keyword>
<dbReference type="RefSeq" id="WP_090366981.1">
    <property type="nucleotide sequence ID" value="NZ_FNEM01000015.1"/>
</dbReference>
<dbReference type="FunFam" id="3.30.70.1350:FF:000002">
    <property type="entry name" value="Ferrous-iron efflux pump FieF"/>
    <property type="match status" value="1"/>
</dbReference>
<dbReference type="EMBL" id="FNEM01000015">
    <property type="protein sequence ID" value="SDJ90252.1"/>
    <property type="molecule type" value="Genomic_DNA"/>
</dbReference>
<dbReference type="InterPro" id="IPR058533">
    <property type="entry name" value="Cation_efflux_TM"/>
</dbReference>
<dbReference type="AlphaFoldDB" id="A0A1G8XI45"/>
<feature type="transmembrane region" description="Helical" evidence="15">
    <location>
        <begin position="85"/>
        <end position="106"/>
    </location>
</feature>
<dbReference type="NCBIfam" id="TIGR01297">
    <property type="entry name" value="CDF"/>
    <property type="match status" value="1"/>
</dbReference>
<dbReference type="Pfam" id="PF01545">
    <property type="entry name" value="Cation_efflux"/>
    <property type="match status" value="1"/>
</dbReference>
<evidence type="ECO:0000256" key="6">
    <source>
        <dbReference type="ARBA" id="ARBA00022692"/>
    </source>
</evidence>
<dbReference type="PANTHER" id="PTHR43840:SF41">
    <property type="entry name" value="CATION-EFFLUX PUMP FIEF"/>
    <property type="match status" value="1"/>
</dbReference>
<dbReference type="InterPro" id="IPR027470">
    <property type="entry name" value="Cation_efflux_CTD"/>
</dbReference>
<dbReference type="GO" id="GO:0015093">
    <property type="term" value="F:ferrous iron transmembrane transporter activity"/>
    <property type="evidence" value="ECO:0007669"/>
    <property type="project" value="TreeGrafter"/>
</dbReference>
<keyword evidence="9 15" id="KW-0472">Membrane</keyword>
<dbReference type="Gene3D" id="1.20.1510.10">
    <property type="entry name" value="Cation efflux protein transmembrane domain"/>
    <property type="match status" value="1"/>
</dbReference>
<name>A0A1G8XI45_9GAMM</name>
<evidence type="ECO:0000256" key="3">
    <source>
        <dbReference type="ARBA" id="ARBA00022448"/>
    </source>
</evidence>
<dbReference type="GO" id="GO:0015341">
    <property type="term" value="F:zinc efflux antiporter activity"/>
    <property type="evidence" value="ECO:0007669"/>
    <property type="project" value="TreeGrafter"/>
</dbReference>
<evidence type="ECO:0000256" key="8">
    <source>
        <dbReference type="ARBA" id="ARBA00022989"/>
    </source>
</evidence>
<evidence type="ECO:0000259" key="16">
    <source>
        <dbReference type="Pfam" id="PF01545"/>
    </source>
</evidence>
<feature type="transmembrane region" description="Helical" evidence="15">
    <location>
        <begin position="188"/>
        <end position="210"/>
    </location>
</feature>
<keyword evidence="19" id="KW-1185">Reference proteome</keyword>
<evidence type="ECO:0000313" key="19">
    <source>
        <dbReference type="Proteomes" id="UP000199527"/>
    </source>
</evidence>
<evidence type="ECO:0000256" key="7">
    <source>
        <dbReference type="ARBA" id="ARBA00022906"/>
    </source>
</evidence>
<reference evidence="19" key="1">
    <citation type="submission" date="2016-10" db="EMBL/GenBank/DDBJ databases">
        <authorList>
            <person name="Varghese N."/>
            <person name="Submissions S."/>
        </authorList>
    </citation>
    <scope>NUCLEOTIDE SEQUENCE [LARGE SCALE GENOMIC DNA]</scope>
    <source>
        <strain evidence="19">DSM 23317</strain>
    </source>
</reference>
<keyword evidence="7" id="KW-0862">Zinc</keyword>
<organism evidence="18 19">
    <name type="scientific">Ferrimonas sediminum</name>
    <dbReference type="NCBI Taxonomy" id="718193"/>
    <lineage>
        <taxon>Bacteria</taxon>
        <taxon>Pseudomonadati</taxon>
        <taxon>Pseudomonadota</taxon>
        <taxon>Gammaproteobacteria</taxon>
        <taxon>Alteromonadales</taxon>
        <taxon>Ferrimonadaceae</taxon>
        <taxon>Ferrimonas</taxon>
    </lineage>
</organism>
<dbReference type="Gene3D" id="3.30.70.1350">
    <property type="entry name" value="Cation efflux protein, cytoplasmic domain"/>
    <property type="match status" value="1"/>
</dbReference>
<comment type="subcellular location">
    <subcellularLocation>
        <location evidence="1">Cell membrane</location>
        <topology evidence="1">Multi-pass membrane protein</topology>
    </subcellularLocation>
</comment>